<accession>A0A3N1GL78</accession>
<protein>
    <submittedName>
        <fullName evidence="3">Excisionase family DNA binding protein</fullName>
    </submittedName>
</protein>
<comment type="caution">
    <text evidence="3">The sequence shown here is derived from an EMBL/GenBank/DDBJ whole genome shotgun (WGS) entry which is preliminary data.</text>
</comment>
<proteinExistence type="predicted"/>
<dbReference type="RefSeq" id="WP_244945310.1">
    <property type="nucleotide sequence ID" value="NZ_RJKL01000001.1"/>
</dbReference>
<organism evidence="3 4">
    <name type="scientific">Couchioplanes caeruleus</name>
    <dbReference type="NCBI Taxonomy" id="56438"/>
    <lineage>
        <taxon>Bacteria</taxon>
        <taxon>Bacillati</taxon>
        <taxon>Actinomycetota</taxon>
        <taxon>Actinomycetes</taxon>
        <taxon>Micromonosporales</taxon>
        <taxon>Micromonosporaceae</taxon>
        <taxon>Couchioplanes</taxon>
    </lineage>
</organism>
<sequence length="89" mass="9889">MTTTVFPLTSNEPDSRTEWLTPQPRPAATYTVKEVAKLLRLSLGGTYQAIRAGEIPAKRIRGRWIVPVTRFHAWLDAQDDDPAGTQLAA</sequence>
<dbReference type="EMBL" id="RJKL01000001">
    <property type="protein sequence ID" value="ROP30931.1"/>
    <property type="molecule type" value="Genomic_DNA"/>
</dbReference>
<dbReference type="NCBIfam" id="TIGR01764">
    <property type="entry name" value="excise"/>
    <property type="match status" value="1"/>
</dbReference>
<dbReference type="AlphaFoldDB" id="A0A3N1GL78"/>
<feature type="region of interest" description="Disordered" evidence="1">
    <location>
        <begin position="1"/>
        <end position="22"/>
    </location>
</feature>
<dbReference type="Proteomes" id="UP000271683">
    <property type="component" value="Unassembled WGS sequence"/>
</dbReference>
<evidence type="ECO:0000256" key="1">
    <source>
        <dbReference type="SAM" id="MobiDB-lite"/>
    </source>
</evidence>
<gene>
    <name evidence="3" type="ORF">EDD30_3816</name>
</gene>
<dbReference type="InterPro" id="IPR041657">
    <property type="entry name" value="HTH_17"/>
</dbReference>
<reference evidence="3 4" key="1">
    <citation type="submission" date="2018-11" db="EMBL/GenBank/DDBJ databases">
        <title>Sequencing the genomes of 1000 actinobacteria strains.</title>
        <authorList>
            <person name="Klenk H.-P."/>
        </authorList>
    </citation>
    <scope>NUCLEOTIDE SEQUENCE [LARGE SCALE GENOMIC DNA]</scope>
    <source>
        <strain evidence="3 4">DSM 43634</strain>
    </source>
</reference>
<feature type="domain" description="Helix-turn-helix" evidence="2">
    <location>
        <begin position="30"/>
        <end position="78"/>
    </location>
</feature>
<dbReference type="Pfam" id="PF12728">
    <property type="entry name" value="HTH_17"/>
    <property type="match status" value="1"/>
</dbReference>
<dbReference type="GO" id="GO:0003677">
    <property type="term" value="F:DNA binding"/>
    <property type="evidence" value="ECO:0007669"/>
    <property type="project" value="InterPro"/>
</dbReference>
<evidence type="ECO:0000313" key="4">
    <source>
        <dbReference type="Proteomes" id="UP000271683"/>
    </source>
</evidence>
<evidence type="ECO:0000259" key="2">
    <source>
        <dbReference type="Pfam" id="PF12728"/>
    </source>
</evidence>
<evidence type="ECO:0000313" key="3">
    <source>
        <dbReference type="EMBL" id="ROP30931.1"/>
    </source>
</evidence>
<feature type="compositionally biased region" description="Polar residues" evidence="1">
    <location>
        <begin position="1"/>
        <end position="12"/>
    </location>
</feature>
<name>A0A3N1GL78_9ACTN</name>
<dbReference type="InterPro" id="IPR010093">
    <property type="entry name" value="SinI_DNA-bd"/>
</dbReference>